<sequence>METRPHGSVLLLICLTIGGPFTRAGQVIQVKEGQDLQFNCYFQEDSFLRIFCKNHCEASGEYLIGTFSSDWASEGRYRLEWEERASSHYVLRVFIQNMQKSDTGSYSCILYDWEKHTTQPAYIIKDVEIYVISADSGGSDAVISKPSSESKQDITDSKDVWLYVGLALSFLVLLSLILTALHQRRGATDTVPLQRLQ</sequence>
<protein>
    <recommendedName>
        <fullName evidence="3">Ig-like domain-containing protein</fullName>
    </recommendedName>
</protein>
<evidence type="ECO:0000256" key="1">
    <source>
        <dbReference type="SAM" id="Phobius"/>
    </source>
</evidence>
<dbReference type="InterPro" id="IPR036179">
    <property type="entry name" value="Ig-like_dom_sf"/>
</dbReference>
<dbReference type="InterPro" id="IPR007110">
    <property type="entry name" value="Ig-like_dom"/>
</dbReference>
<organism evidence="4 5">
    <name type="scientific">Knipowitschia caucasica</name>
    <name type="common">Caucasian dwarf goby</name>
    <name type="synonym">Pomatoschistus caucasicus</name>
    <dbReference type="NCBI Taxonomy" id="637954"/>
    <lineage>
        <taxon>Eukaryota</taxon>
        <taxon>Metazoa</taxon>
        <taxon>Chordata</taxon>
        <taxon>Craniata</taxon>
        <taxon>Vertebrata</taxon>
        <taxon>Euteleostomi</taxon>
        <taxon>Actinopterygii</taxon>
        <taxon>Neopterygii</taxon>
        <taxon>Teleostei</taxon>
        <taxon>Neoteleostei</taxon>
        <taxon>Acanthomorphata</taxon>
        <taxon>Gobiaria</taxon>
        <taxon>Gobiiformes</taxon>
        <taxon>Gobioidei</taxon>
        <taxon>Gobiidae</taxon>
        <taxon>Gobiinae</taxon>
        <taxon>Knipowitschia</taxon>
    </lineage>
</organism>
<dbReference type="EMBL" id="OZ035841">
    <property type="protein sequence ID" value="CAL1590515.1"/>
    <property type="molecule type" value="Genomic_DNA"/>
</dbReference>
<dbReference type="InterPro" id="IPR013106">
    <property type="entry name" value="Ig_V-set"/>
</dbReference>
<evidence type="ECO:0000256" key="2">
    <source>
        <dbReference type="SAM" id="SignalP"/>
    </source>
</evidence>
<evidence type="ECO:0000313" key="5">
    <source>
        <dbReference type="Proteomes" id="UP001497482"/>
    </source>
</evidence>
<accession>A0AAV2KNH5</accession>
<feature type="domain" description="Ig-like" evidence="3">
    <location>
        <begin position="5"/>
        <end position="108"/>
    </location>
</feature>
<evidence type="ECO:0000259" key="3">
    <source>
        <dbReference type="PROSITE" id="PS50835"/>
    </source>
</evidence>
<name>A0AAV2KNH5_KNICA</name>
<dbReference type="Proteomes" id="UP001497482">
    <property type="component" value="Chromosome 19"/>
</dbReference>
<feature type="signal peptide" evidence="2">
    <location>
        <begin position="1"/>
        <end position="24"/>
    </location>
</feature>
<feature type="chain" id="PRO_5043382513" description="Ig-like domain-containing protein" evidence="2">
    <location>
        <begin position="25"/>
        <end position="197"/>
    </location>
</feature>
<keyword evidence="2" id="KW-0732">Signal</keyword>
<keyword evidence="1" id="KW-0812">Transmembrane</keyword>
<proteinExistence type="predicted"/>
<dbReference type="PROSITE" id="PS50835">
    <property type="entry name" value="IG_LIKE"/>
    <property type="match status" value="1"/>
</dbReference>
<dbReference type="AlphaFoldDB" id="A0AAV2KNH5"/>
<feature type="transmembrane region" description="Helical" evidence="1">
    <location>
        <begin position="160"/>
        <end position="181"/>
    </location>
</feature>
<dbReference type="Gene3D" id="2.60.40.10">
    <property type="entry name" value="Immunoglobulins"/>
    <property type="match status" value="1"/>
</dbReference>
<keyword evidence="1" id="KW-0472">Membrane</keyword>
<dbReference type="Pfam" id="PF07686">
    <property type="entry name" value="V-set"/>
    <property type="match status" value="1"/>
</dbReference>
<keyword evidence="1" id="KW-1133">Transmembrane helix</keyword>
<reference evidence="4 5" key="1">
    <citation type="submission" date="2024-04" db="EMBL/GenBank/DDBJ databases">
        <authorList>
            <person name="Waldvogel A.-M."/>
            <person name="Schoenle A."/>
        </authorList>
    </citation>
    <scope>NUCLEOTIDE SEQUENCE [LARGE SCALE GENOMIC DNA]</scope>
</reference>
<evidence type="ECO:0000313" key="4">
    <source>
        <dbReference type="EMBL" id="CAL1590515.1"/>
    </source>
</evidence>
<dbReference type="SUPFAM" id="SSF48726">
    <property type="entry name" value="Immunoglobulin"/>
    <property type="match status" value="1"/>
</dbReference>
<dbReference type="InterPro" id="IPR013783">
    <property type="entry name" value="Ig-like_fold"/>
</dbReference>
<gene>
    <name evidence="4" type="ORF">KC01_LOCUS20020</name>
</gene>
<keyword evidence="5" id="KW-1185">Reference proteome</keyword>